<reference evidence="4" key="1">
    <citation type="journal article" date="2019" name="Int. J. Syst. Evol. Microbiol.">
        <title>The Global Catalogue of Microorganisms (GCM) 10K type strain sequencing project: providing services to taxonomists for standard genome sequencing and annotation.</title>
        <authorList>
            <consortium name="The Broad Institute Genomics Platform"/>
            <consortium name="The Broad Institute Genome Sequencing Center for Infectious Disease"/>
            <person name="Wu L."/>
            <person name="Ma J."/>
        </authorList>
    </citation>
    <scope>NUCLEOTIDE SEQUENCE [LARGE SCALE GENOMIC DNA]</scope>
    <source>
        <strain evidence="4">JCM 18657</strain>
    </source>
</reference>
<keyword evidence="1" id="KW-0175">Coiled coil</keyword>
<dbReference type="SUPFAM" id="SSF158622">
    <property type="entry name" value="YheA/YmcA-like"/>
    <property type="match status" value="1"/>
</dbReference>
<dbReference type="PANTHER" id="PTHR38448:SF1">
    <property type="entry name" value="YLBF FAMILY REGULATOR"/>
    <property type="match status" value="1"/>
</dbReference>
<dbReference type="EMBL" id="JBHTGQ010000017">
    <property type="protein sequence ID" value="MFC7749826.1"/>
    <property type="molecule type" value="Genomic_DNA"/>
</dbReference>
<proteinExistence type="predicted"/>
<feature type="compositionally biased region" description="Basic and acidic residues" evidence="2">
    <location>
        <begin position="10"/>
        <end position="21"/>
    </location>
</feature>
<accession>A0ABW2V4U9</accession>
<keyword evidence="4" id="KW-1185">Reference proteome</keyword>
<comment type="caution">
    <text evidence="3">The sequence shown here is derived from an EMBL/GenBank/DDBJ whole genome shotgun (WGS) entry which is preliminary data.</text>
</comment>
<evidence type="ECO:0000256" key="1">
    <source>
        <dbReference type="SAM" id="Coils"/>
    </source>
</evidence>
<feature type="coiled-coil region" evidence="1">
    <location>
        <begin position="90"/>
        <end position="117"/>
    </location>
</feature>
<evidence type="ECO:0000313" key="4">
    <source>
        <dbReference type="Proteomes" id="UP001596528"/>
    </source>
</evidence>
<dbReference type="Proteomes" id="UP001596528">
    <property type="component" value="Unassembled WGS sequence"/>
</dbReference>
<dbReference type="InterPro" id="IPR010368">
    <property type="entry name" value="Com_YlbF"/>
</dbReference>
<sequence>MSTHSHDHHHGHDHDHDHDHACSIPKYRVTDLVVREDILAKAKELAELIATSEEVRVFKEAERKIANHEHVQNLIKQIKKKQKEAVAFEHFQNQKMVEKIENEIAELQDQLDEVPLVQQFQQTQQDLNYLLQLIFNEIRDIVSEKIEMDDSAPESAASCGI</sequence>
<evidence type="ECO:0000313" key="3">
    <source>
        <dbReference type="EMBL" id="MFC7749826.1"/>
    </source>
</evidence>
<dbReference type="InterPro" id="IPR023378">
    <property type="entry name" value="YheA/YmcA-like_dom_sf"/>
</dbReference>
<dbReference type="PANTHER" id="PTHR38448">
    <property type="entry name" value="REGULATORY PROTEIN YLBF-RELATED"/>
    <property type="match status" value="1"/>
</dbReference>
<dbReference type="Gene3D" id="1.20.1500.10">
    <property type="entry name" value="YheA/YmcA-like"/>
    <property type="match status" value="1"/>
</dbReference>
<dbReference type="InterPro" id="IPR052767">
    <property type="entry name" value="Bact_com_dev_regulator"/>
</dbReference>
<gene>
    <name evidence="3" type="ORF">ACFQWB_07725</name>
</gene>
<name>A0ABW2V4U9_9BACL</name>
<dbReference type="Pfam" id="PF06133">
    <property type="entry name" value="Com_YlbF"/>
    <property type="match status" value="1"/>
</dbReference>
<feature type="region of interest" description="Disordered" evidence="2">
    <location>
        <begin position="1"/>
        <end position="21"/>
    </location>
</feature>
<protein>
    <submittedName>
        <fullName evidence="3">YlbF family regulator</fullName>
    </submittedName>
</protein>
<dbReference type="RefSeq" id="WP_138789837.1">
    <property type="nucleotide sequence ID" value="NZ_JBHTGQ010000017.1"/>
</dbReference>
<evidence type="ECO:0000256" key="2">
    <source>
        <dbReference type="SAM" id="MobiDB-lite"/>
    </source>
</evidence>
<organism evidence="3 4">
    <name type="scientific">Paenibacillus thermoaerophilus</name>
    <dbReference type="NCBI Taxonomy" id="1215385"/>
    <lineage>
        <taxon>Bacteria</taxon>
        <taxon>Bacillati</taxon>
        <taxon>Bacillota</taxon>
        <taxon>Bacilli</taxon>
        <taxon>Bacillales</taxon>
        <taxon>Paenibacillaceae</taxon>
        <taxon>Paenibacillus</taxon>
    </lineage>
</organism>